<accession>A0A2Y9S4S9</accession>
<feature type="compositionally biased region" description="Basic and acidic residues" evidence="1">
    <location>
        <begin position="125"/>
        <end position="136"/>
    </location>
</feature>
<evidence type="ECO:0000313" key="3">
    <source>
        <dbReference type="RefSeq" id="XP_023971150.1"/>
    </source>
</evidence>
<dbReference type="Proteomes" id="UP000248484">
    <property type="component" value="Chromosome 7"/>
</dbReference>
<protein>
    <submittedName>
        <fullName evidence="3">Trithorax group protein osa-like</fullName>
    </submittedName>
</protein>
<proteinExistence type="predicted"/>
<feature type="compositionally biased region" description="Pro residues" evidence="1">
    <location>
        <begin position="160"/>
        <end position="174"/>
    </location>
</feature>
<dbReference type="AlphaFoldDB" id="A0A2Y9S4S9"/>
<reference evidence="3" key="1">
    <citation type="submission" date="2025-08" db="UniProtKB">
        <authorList>
            <consortium name="RefSeq"/>
        </authorList>
    </citation>
    <scope>IDENTIFICATION</scope>
    <source>
        <tissue evidence="3">Muscle</tissue>
    </source>
</reference>
<keyword evidence="2" id="KW-1185">Reference proteome</keyword>
<dbReference type="RefSeq" id="XP_023971150.1">
    <property type="nucleotide sequence ID" value="XM_024115382.1"/>
</dbReference>
<dbReference type="GeneID" id="112062056"/>
<feature type="compositionally biased region" description="Polar residues" evidence="1">
    <location>
        <begin position="51"/>
        <end position="74"/>
    </location>
</feature>
<name>A0A2Y9S4S9_PHYMC</name>
<feature type="compositionally biased region" description="Low complexity" evidence="1">
    <location>
        <begin position="233"/>
        <end position="255"/>
    </location>
</feature>
<evidence type="ECO:0000313" key="2">
    <source>
        <dbReference type="Proteomes" id="UP000248484"/>
    </source>
</evidence>
<evidence type="ECO:0000256" key="1">
    <source>
        <dbReference type="SAM" id="MobiDB-lite"/>
    </source>
</evidence>
<feature type="compositionally biased region" description="Basic residues" evidence="1">
    <location>
        <begin position="137"/>
        <end position="148"/>
    </location>
</feature>
<sequence>MKRSEERQASLAERWTGVCRSLATSGPQGSQLDTDLEAHWGRFLRHEPDTGISQTAGDTSQALRETGLKSLSSDSRSERQAIAFTKALERSGSTVPARLQPRVTIRGPEGWWKPEAPGVCGGGHSPREAWKRDPRISRGRAAARRAGRSHPFLKEAPSSPRLPPPPPLPPPQVTAPPGDRGPAAPEQVGAAPPPPRGAAGQPGGMGFGSAPSPEAENRGLREPQRGSGGGVLPAAEPCSAAAPAPERPGRGAASRTPAGALPERGAVAGGVPESPPARLVPAASAVPSAEPLRLPAAAVRIPSFDRCPPRPPPPHPIPRPFVVGGLGNDPKFGLPVSLPFAVHFPVSRDRLARAAGEPGGRH</sequence>
<dbReference type="InParanoid" id="A0A2Y9S4S9"/>
<feature type="region of interest" description="Disordered" evidence="1">
    <location>
        <begin position="47"/>
        <end position="273"/>
    </location>
</feature>
<dbReference type="KEGG" id="pcad:112062056"/>
<organism evidence="2 3">
    <name type="scientific">Physeter macrocephalus</name>
    <name type="common">Sperm whale</name>
    <name type="synonym">Physeter catodon</name>
    <dbReference type="NCBI Taxonomy" id="9755"/>
    <lineage>
        <taxon>Eukaryota</taxon>
        <taxon>Metazoa</taxon>
        <taxon>Chordata</taxon>
        <taxon>Craniata</taxon>
        <taxon>Vertebrata</taxon>
        <taxon>Euteleostomi</taxon>
        <taxon>Mammalia</taxon>
        <taxon>Eutheria</taxon>
        <taxon>Laurasiatheria</taxon>
        <taxon>Artiodactyla</taxon>
        <taxon>Whippomorpha</taxon>
        <taxon>Cetacea</taxon>
        <taxon>Odontoceti</taxon>
        <taxon>Physeteridae</taxon>
        <taxon>Physeter</taxon>
    </lineage>
</organism>
<gene>
    <name evidence="3" type="primary">LOC112062056</name>
</gene>
<feature type="compositionally biased region" description="Basic and acidic residues" evidence="1">
    <location>
        <begin position="215"/>
        <end position="224"/>
    </location>
</feature>